<comment type="caution">
    <text evidence="3">The sequence shown here is derived from an EMBL/GenBank/DDBJ whole genome shotgun (WGS) entry which is preliminary data.</text>
</comment>
<gene>
    <name evidence="3" type="ORF">C3B61_14645</name>
</gene>
<evidence type="ECO:0000313" key="4">
    <source>
        <dbReference type="Proteomes" id="UP000237340"/>
    </source>
</evidence>
<evidence type="ECO:0000313" key="3">
    <source>
        <dbReference type="EMBL" id="POH63432.1"/>
    </source>
</evidence>
<evidence type="ECO:0000256" key="2">
    <source>
        <dbReference type="SAM" id="Phobius"/>
    </source>
</evidence>
<feature type="compositionally biased region" description="Basic and acidic residues" evidence="1">
    <location>
        <begin position="269"/>
        <end position="280"/>
    </location>
</feature>
<name>A0A2S3ZC48_9MICO</name>
<dbReference type="Proteomes" id="UP000237340">
    <property type="component" value="Unassembled WGS sequence"/>
</dbReference>
<dbReference type="EMBL" id="PPXD01000023">
    <property type="protein sequence ID" value="POH63432.1"/>
    <property type="molecule type" value="Genomic_DNA"/>
</dbReference>
<reference evidence="3 4" key="1">
    <citation type="submission" date="2018-01" db="EMBL/GenBank/DDBJ databases">
        <title>Cryobacterium sp. nov., from glaciers in China.</title>
        <authorList>
            <person name="Liu Q."/>
            <person name="Xin Y.-H."/>
        </authorList>
    </citation>
    <scope>NUCLEOTIDE SEQUENCE [LARGE SCALE GENOMIC DNA]</scope>
    <source>
        <strain evidence="3 4">TMN-42</strain>
    </source>
</reference>
<accession>A0A2S3ZC48</accession>
<keyword evidence="2" id="KW-0472">Membrane</keyword>
<proteinExistence type="predicted"/>
<keyword evidence="4" id="KW-1185">Reference proteome</keyword>
<evidence type="ECO:0008006" key="5">
    <source>
        <dbReference type="Google" id="ProtNLM"/>
    </source>
</evidence>
<dbReference type="RefSeq" id="WP_103461341.1">
    <property type="nucleotide sequence ID" value="NZ_PPXD01000023.1"/>
</dbReference>
<sequence length="280" mass="29382">MTLKNFLRGLGRRWYVVLIGLVLTGVAAGVVYSEVQPTYQRNATLLLMPAASSVPEGENPYLFLGGLGQASDVLVNTMASQTVRESLLDGHPAADATVQRIATSSGPLLSVTATGSTNSEVALVLDRALSGVQTNLSSLQTQADVPEVERITAMPLTTDETSTVIQKSRLEAVAATAAAGFALTLLLAGLVDGLLLSRDRRRRLDPPVADSAGTPDDVELEDGRATEDSDDDLGAPQGPRDPDLSRSGDRRVLAGVPDGFDDSTIPVKRGADARAPEHAE</sequence>
<dbReference type="AlphaFoldDB" id="A0A2S3ZC48"/>
<feature type="compositionally biased region" description="Basic and acidic residues" evidence="1">
    <location>
        <begin position="240"/>
        <end position="252"/>
    </location>
</feature>
<evidence type="ECO:0000256" key="1">
    <source>
        <dbReference type="SAM" id="MobiDB-lite"/>
    </source>
</evidence>
<organism evidence="3 4">
    <name type="scientific">Cryobacterium zongtaii</name>
    <dbReference type="NCBI Taxonomy" id="1259217"/>
    <lineage>
        <taxon>Bacteria</taxon>
        <taxon>Bacillati</taxon>
        <taxon>Actinomycetota</taxon>
        <taxon>Actinomycetes</taxon>
        <taxon>Micrococcales</taxon>
        <taxon>Microbacteriaceae</taxon>
        <taxon>Cryobacterium</taxon>
    </lineage>
</organism>
<feature type="transmembrane region" description="Helical" evidence="2">
    <location>
        <begin position="172"/>
        <end position="196"/>
    </location>
</feature>
<feature type="region of interest" description="Disordered" evidence="1">
    <location>
        <begin position="205"/>
        <end position="280"/>
    </location>
</feature>
<keyword evidence="2" id="KW-1133">Transmembrane helix</keyword>
<protein>
    <recommendedName>
        <fullName evidence="5">Polysaccharide chain length determinant N-terminal domain-containing protein</fullName>
    </recommendedName>
</protein>
<keyword evidence="2" id="KW-0812">Transmembrane</keyword>